<feature type="compositionally biased region" description="Basic residues" evidence="1">
    <location>
        <begin position="200"/>
        <end position="209"/>
    </location>
</feature>
<evidence type="ECO:0000313" key="3">
    <source>
        <dbReference type="Proteomes" id="UP000886520"/>
    </source>
</evidence>
<evidence type="ECO:0000313" key="2">
    <source>
        <dbReference type="EMBL" id="KAI5073156.1"/>
    </source>
</evidence>
<proteinExistence type="predicted"/>
<feature type="compositionally biased region" description="Polar residues" evidence="1">
    <location>
        <begin position="170"/>
        <end position="179"/>
    </location>
</feature>
<accession>A0A9D4USS4</accession>
<dbReference type="AlphaFoldDB" id="A0A9D4USS4"/>
<reference evidence="2" key="1">
    <citation type="submission" date="2021-01" db="EMBL/GenBank/DDBJ databases">
        <title>Adiantum capillus-veneris genome.</title>
        <authorList>
            <person name="Fang Y."/>
            <person name="Liao Q."/>
        </authorList>
    </citation>
    <scope>NUCLEOTIDE SEQUENCE</scope>
    <source>
        <strain evidence="2">H3</strain>
        <tissue evidence="2">Leaf</tissue>
    </source>
</reference>
<gene>
    <name evidence="2" type="ORF">GOP47_0011169</name>
</gene>
<keyword evidence="3" id="KW-1185">Reference proteome</keyword>
<name>A0A9D4USS4_ADICA</name>
<dbReference type="PANTHER" id="PTHR33828">
    <property type="entry name" value="OS05G0596200 PROTEIN"/>
    <property type="match status" value="1"/>
</dbReference>
<protein>
    <submittedName>
        <fullName evidence="2">Uncharacterized protein</fullName>
    </submittedName>
</protein>
<comment type="caution">
    <text evidence="2">The sequence shown here is derived from an EMBL/GenBank/DDBJ whole genome shotgun (WGS) entry which is preliminary data.</text>
</comment>
<dbReference type="Proteomes" id="UP000886520">
    <property type="component" value="Chromosome 11"/>
</dbReference>
<dbReference type="EMBL" id="JABFUD020000011">
    <property type="protein sequence ID" value="KAI5073156.1"/>
    <property type="molecule type" value="Genomic_DNA"/>
</dbReference>
<sequence length="209" mass="23245">MSDLARKVHNAVKPSKPLISSTPHKFQGIVKKGKDLASPAKSITKLPTSVGKVSSSKVTGKTFKFESDKKEKKVYELPGQKHDPPEERDPLRIFYESLYNQNPKSEMAQIWMMEHGLLPSEAAKKALERKKKSQLNQKLGLPAKASKAVTFKSERVVTKGMVITPERKVFSSNGGSKLLSNVKRKLDMASDSDDDDKPLKPKKKPNTCT</sequence>
<feature type="region of interest" description="Disordered" evidence="1">
    <location>
        <begin position="170"/>
        <end position="209"/>
    </location>
</feature>
<evidence type="ECO:0000256" key="1">
    <source>
        <dbReference type="SAM" id="MobiDB-lite"/>
    </source>
</evidence>
<dbReference type="OrthoDB" id="361835at2759"/>
<organism evidence="2 3">
    <name type="scientific">Adiantum capillus-veneris</name>
    <name type="common">Maidenhair fern</name>
    <dbReference type="NCBI Taxonomy" id="13818"/>
    <lineage>
        <taxon>Eukaryota</taxon>
        <taxon>Viridiplantae</taxon>
        <taxon>Streptophyta</taxon>
        <taxon>Embryophyta</taxon>
        <taxon>Tracheophyta</taxon>
        <taxon>Polypodiopsida</taxon>
        <taxon>Polypodiidae</taxon>
        <taxon>Polypodiales</taxon>
        <taxon>Pteridineae</taxon>
        <taxon>Pteridaceae</taxon>
        <taxon>Vittarioideae</taxon>
        <taxon>Adiantum</taxon>
    </lineage>
</organism>
<feature type="region of interest" description="Disordered" evidence="1">
    <location>
        <begin position="1"/>
        <end position="24"/>
    </location>
</feature>
<dbReference type="PANTHER" id="PTHR33828:SF2">
    <property type="entry name" value="NUCLEOLIN"/>
    <property type="match status" value="1"/>
</dbReference>